<organism evidence="16 17">
    <name type="scientific">Candidatus Falkowbacteria bacterium GW2011_GWF2_39_8</name>
    <dbReference type="NCBI Taxonomy" id="1618642"/>
    <lineage>
        <taxon>Bacteria</taxon>
        <taxon>Candidatus Falkowiibacteriota</taxon>
    </lineage>
</organism>
<dbReference type="Pfam" id="PF00701">
    <property type="entry name" value="DHDPS"/>
    <property type="match status" value="1"/>
</dbReference>
<accession>A0A0G0Q141</accession>
<dbReference type="EMBL" id="LBXO01000002">
    <property type="protein sequence ID" value="KKR33868.1"/>
    <property type="molecule type" value="Genomic_DNA"/>
</dbReference>
<comment type="pathway">
    <text evidence="2 12">Amino-acid biosynthesis; L-lysine biosynthesis via DAP pathway; (S)-tetrahydrodipicolinate from L-aspartate: step 3/4.</text>
</comment>
<comment type="subcellular location">
    <subcellularLocation>
        <location evidence="12">Cytoplasm</location>
    </subcellularLocation>
</comment>
<evidence type="ECO:0000256" key="3">
    <source>
        <dbReference type="ARBA" id="ARBA00007592"/>
    </source>
</evidence>
<evidence type="ECO:0000256" key="10">
    <source>
        <dbReference type="ARBA" id="ARBA00023270"/>
    </source>
</evidence>
<reference evidence="16 17" key="1">
    <citation type="journal article" date="2015" name="Nature">
        <title>rRNA introns, odd ribosomes, and small enigmatic genomes across a large radiation of phyla.</title>
        <authorList>
            <person name="Brown C.T."/>
            <person name="Hug L.A."/>
            <person name="Thomas B.C."/>
            <person name="Sharon I."/>
            <person name="Castelle C.J."/>
            <person name="Singh A."/>
            <person name="Wilkins M.J."/>
            <person name="Williams K.H."/>
            <person name="Banfield J.F."/>
        </authorList>
    </citation>
    <scope>NUCLEOTIDE SEQUENCE [LARGE SCALE GENOMIC DNA]</scope>
</reference>
<evidence type="ECO:0000256" key="7">
    <source>
        <dbReference type="ARBA" id="ARBA00022915"/>
    </source>
</evidence>
<feature type="site" description="Part of a proton relay during catalysis" evidence="12">
    <location>
        <position position="45"/>
    </location>
</feature>
<feature type="active site" description="Schiff-base intermediate with substrate" evidence="12 14">
    <location>
        <position position="162"/>
    </location>
</feature>
<evidence type="ECO:0000256" key="2">
    <source>
        <dbReference type="ARBA" id="ARBA00005120"/>
    </source>
</evidence>
<keyword evidence="7 12" id="KW-0220">Diaminopimelate biosynthesis</keyword>
<evidence type="ECO:0000256" key="4">
    <source>
        <dbReference type="ARBA" id="ARBA00012086"/>
    </source>
</evidence>
<comment type="function">
    <text evidence="1 12">Catalyzes the condensation of (S)-aspartate-beta-semialdehyde [(S)-ASA] and pyruvate to 4-hydroxy-tetrahydrodipicolinate (HTPA).</text>
</comment>
<dbReference type="GO" id="GO:0019877">
    <property type="term" value="P:diaminopimelate biosynthetic process"/>
    <property type="evidence" value="ECO:0007669"/>
    <property type="project" value="UniProtKB-UniRule"/>
</dbReference>
<dbReference type="PANTHER" id="PTHR12128">
    <property type="entry name" value="DIHYDRODIPICOLINATE SYNTHASE"/>
    <property type="match status" value="1"/>
</dbReference>
<comment type="caution">
    <text evidence="16">The sequence shown here is derived from an EMBL/GenBank/DDBJ whole genome shotgun (WGS) entry which is preliminary data.</text>
</comment>
<dbReference type="InterPro" id="IPR020625">
    <property type="entry name" value="Schiff_base-form_aldolases_AS"/>
</dbReference>
<sequence length="295" mass="32135">MYGLTGSIVAIVTPFRSGKVDYHKLRELVEFQLENGTDGIVACGTTGEASTLIFEEHLRVIKVIIEQTRRRVPVIAGTGANSTSEAIELTREAKVAGADGALLVTPYYNKPTQEGLYRHYMAIADAVALPQILYNVPGRTGVNLLPETVARLAYHKQIIAIKEATGSLQQASEVLALCGEKLDVYSGDDFITFPMMACGAKGVISVLANIMPREVGDLTDAFFAGDLEKARQLHLHLLKIANAMFIESNPGPVKTALNLMGKCSGDLRLPLCEMSKANQVKLANIMRDYRLIEEK</sequence>
<comment type="similarity">
    <text evidence="3 12 13">Belongs to the DapA family.</text>
</comment>
<feature type="active site" description="Proton donor/acceptor" evidence="12 14">
    <location>
        <position position="134"/>
    </location>
</feature>
<dbReference type="InterPro" id="IPR002220">
    <property type="entry name" value="DapA-like"/>
</dbReference>
<dbReference type="PATRIC" id="fig|1618642.3.peg.55"/>
<gene>
    <name evidence="12" type="primary">dapA</name>
    <name evidence="16" type="ORF">UT64_C0002G0007</name>
</gene>
<dbReference type="Proteomes" id="UP000034137">
    <property type="component" value="Unassembled WGS sequence"/>
</dbReference>
<evidence type="ECO:0000313" key="16">
    <source>
        <dbReference type="EMBL" id="KKR33868.1"/>
    </source>
</evidence>
<feature type="site" description="Part of a proton relay during catalysis" evidence="12">
    <location>
        <position position="108"/>
    </location>
</feature>
<name>A0A0G0Q141_9BACT</name>
<dbReference type="PIRSF" id="PIRSF001365">
    <property type="entry name" value="DHDPS"/>
    <property type="match status" value="1"/>
</dbReference>
<keyword evidence="8 12" id="KW-0457">Lysine biosynthesis</keyword>
<comment type="catalytic activity">
    <reaction evidence="11 12">
        <text>L-aspartate 4-semialdehyde + pyruvate = (2S,4S)-4-hydroxy-2,3,4,5-tetrahydrodipicolinate + H2O + H(+)</text>
        <dbReference type="Rhea" id="RHEA:34171"/>
        <dbReference type="ChEBI" id="CHEBI:15361"/>
        <dbReference type="ChEBI" id="CHEBI:15377"/>
        <dbReference type="ChEBI" id="CHEBI:15378"/>
        <dbReference type="ChEBI" id="CHEBI:67139"/>
        <dbReference type="ChEBI" id="CHEBI:537519"/>
        <dbReference type="EC" id="4.3.3.7"/>
    </reaction>
</comment>
<dbReference type="GO" id="GO:0008840">
    <property type="term" value="F:4-hydroxy-tetrahydrodipicolinate synthase activity"/>
    <property type="evidence" value="ECO:0007669"/>
    <property type="project" value="UniProtKB-UniRule"/>
</dbReference>
<dbReference type="PROSITE" id="PS00665">
    <property type="entry name" value="DHDPS_1"/>
    <property type="match status" value="1"/>
</dbReference>
<keyword evidence="6 12" id="KW-0028">Amino-acid biosynthesis</keyword>
<protein>
    <recommendedName>
        <fullName evidence="4 12">4-hydroxy-tetrahydrodipicolinate synthase</fullName>
        <shortName evidence="12">HTPA synthase</shortName>
        <ecNumber evidence="4 12">4.3.3.7</ecNumber>
    </recommendedName>
</protein>
<dbReference type="SUPFAM" id="SSF51569">
    <property type="entry name" value="Aldolase"/>
    <property type="match status" value="1"/>
</dbReference>
<evidence type="ECO:0000256" key="6">
    <source>
        <dbReference type="ARBA" id="ARBA00022605"/>
    </source>
</evidence>
<dbReference type="PANTHER" id="PTHR12128:SF66">
    <property type="entry name" value="4-HYDROXY-2-OXOGLUTARATE ALDOLASE, MITOCHONDRIAL"/>
    <property type="match status" value="1"/>
</dbReference>
<dbReference type="SMART" id="SM01130">
    <property type="entry name" value="DHDPS"/>
    <property type="match status" value="1"/>
</dbReference>
<keyword evidence="5 12" id="KW-0963">Cytoplasm</keyword>
<evidence type="ECO:0000256" key="5">
    <source>
        <dbReference type="ARBA" id="ARBA00022490"/>
    </source>
</evidence>
<dbReference type="CDD" id="cd00950">
    <property type="entry name" value="DHDPS"/>
    <property type="match status" value="1"/>
</dbReference>
<dbReference type="InterPro" id="IPR013785">
    <property type="entry name" value="Aldolase_TIM"/>
</dbReference>
<dbReference type="GO" id="GO:0009089">
    <property type="term" value="P:lysine biosynthetic process via diaminopimelate"/>
    <property type="evidence" value="ECO:0007669"/>
    <property type="project" value="UniProtKB-UniRule"/>
</dbReference>
<evidence type="ECO:0000313" key="17">
    <source>
        <dbReference type="Proteomes" id="UP000034137"/>
    </source>
</evidence>
<evidence type="ECO:0000256" key="11">
    <source>
        <dbReference type="ARBA" id="ARBA00047836"/>
    </source>
</evidence>
<dbReference type="NCBIfam" id="TIGR00674">
    <property type="entry name" value="dapA"/>
    <property type="match status" value="1"/>
</dbReference>
<feature type="binding site" evidence="12 15">
    <location>
        <position position="204"/>
    </location>
    <ligand>
        <name>pyruvate</name>
        <dbReference type="ChEBI" id="CHEBI:15361"/>
    </ligand>
</feature>
<evidence type="ECO:0000256" key="8">
    <source>
        <dbReference type="ARBA" id="ARBA00023154"/>
    </source>
</evidence>
<evidence type="ECO:0000256" key="13">
    <source>
        <dbReference type="PIRNR" id="PIRNR001365"/>
    </source>
</evidence>
<evidence type="ECO:0000256" key="14">
    <source>
        <dbReference type="PIRSR" id="PIRSR001365-1"/>
    </source>
</evidence>
<evidence type="ECO:0000256" key="15">
    <source>
        <dbReference type="PIRSR" id="PIRSR001365-2"/>
    </source>
</evidence>
<dbReference type="Gene3D" id="3.20.20.70">
    <property type="entry name" value="Aldolase class I"/>
    <property type="match status" value="1"/>
</dbReference>
<proteinExistence type="inferred from homology"/>
<dbReference type="AlphaFoldDB" id="A0A0G0Q141"/>
<evidence type="ECO:0000256" key="12">
    <source>
        <dbReference type="HAMAP-Rule" id="MF_00418"/>
    </source>
</evidence>
<dbReference type="PROSITE" id="PS00666">
    <property type="entry name" value="DHDPS_2"/>
    <property type="match status" value="1"/>
</dbReference>
<dbReference type="InterPro" id="IPR005263">
    <property type="entry name" value="DapA"/>
</dbReference>
<evidence type="ECO:0000256" key="9">
    <source>
        <dbReference type="ARBA" id="ARBA00023239"/>
    </source>
</evidence>
<evidence type="ECO:0000256" key="1">
    <source>
        <dbReference type="ARBA" id="ARBA00003294"/>
    </source>
</evidence>
<dbReference type="PRINTS" id="PR00146">
    <property type="entry name" value="DHPICSNTHASE"/>
</dbReference>
<dbReference type="InterPro" id="IPR020624">
    <property type="entry name" value="Schiff_base-form_aldolases_CS"/>
</dbReference>
<dbReference type="EC" id="4.3.3.7" evidence="4 12"/>
<comment type="caution">
    <text evidence="12">Was originally thought to be a dihydrodipicolinate synthase (DHDPS), catalyzing the condensation of (S)-aspartate-beta-semialdehyde [(S)-ASA] and pyruvate to dihydrodipicolinate (DHDP). However, it was shown in E.coli that the product of the enzymatic reaction is not dihydrodipicolinate but in fact (4S)-4-hydroxy-2,3,4,5-tetrahydro-(2S)-dipicolinic acid (HTPA), and that the consecutive dehydration reaction leading to DHDP is not spontaneous but catalyzed by DapB.</text>
</comment>
<keyword evidence="9 12" id="KW-0456">Lyase</keyword>
<dbReference type="HAMAP" id="MF_00418">
    <property type="entry name" value="DapA"/>
    <property type="match status" value="1"/>
</dbReference>
<keyword evidence="10 12" id="KW-0704">Schiff base</keyword>
<feature type="binding site" evidence="12 15">
    <location>
        <position position="46"/>
    </location>
    <ligand>
        <name>pyruvate</name>
        <dbReference type="ChEBI" id="CHEBI:15361"/>
    </ligand>
</feature>
<dbReference type="UniPathway" id="UPA00034">
    <property type="reaction ID" value="UER00017"/>
</dbReference>
<comment type="subunit">
    <text evidence="12">Homotetramer; dimer of dimers.</text>
</comment>
<dbReference type="GO" id="GO:0005829">
    <property type="term" value="C:cytosol"/>
    <property type="evidence" value="ECO:0007669"/>
    <property type="project" value="TreeGrafter"/>
</dbReference>